<name>A0A5J4Q7T6_9ZZZZ</name>
<organism evidence="1">
    <name type="scientific">termite gut metagenome</name>
    <dbReference type="NCBI Taxonomy" id="433724"/>
    <lineage>
        <taxon>unclassified sequences</taxon>
        <taxon>metagenomes</taxon>
        <taxon>organismal metagenomes</taxon>
    </lineage>
</organism>
<sequence>MITNALKRCKKETDMLFNKENNGAEEIRSLTSNYYRNNDFEKITGEIETAEEELATLVGNEVFLKAQTAYKADNADATDKQLIRKLQRPAALLATLNLYRKNDLSHEDDGRKFKIDSENEKLPWQWQLDRDDEIHLEEYYKAVDALIRFLNESDIQQWKDTNTYRELQTLLIRSGSEFDTYFPINKSERTFLLLVPFIREVQMLYIKRSYGTGWDELLTFSEGVSSDARFAACKATCLFAMSLALERLQLSIIPGGVIRRYLGENGAAKSSPARLNDIRQVVTWMSEDAKTWLNEMKQAKNGGEIEYNLIPHNCKENKFFRV</sequence>
<dbReference type="InterPro" id="IPR046558">
    <property type="entry name" value="DUF6712"/>
</dbReference>
<gene>
    <name evidence="1" type="ORF">EZS27_031894</name>
</gene>
<reference evidence="1" key="1">
    <citation type="submission" date="2019-03" db="EMBL/GenBank/DDBJ databases">
        <title>Single cell metagenomics reveals metabolic interactions within the superorganism composed of flagellate Streblomastix strix and complex community of Bacteroidetes bacteria on its surface.</title>
        <authorList>
            <person name="Treitli S.C."/>
            <person name="Kolisko M."/>
            <person name="Husnik F."/>
            <person name="Keeling P."/>
            <person name="Hampl V."/>
        </authorList>
    </citation>
    <scope>NUCLEOTIDE SEQUENCE</scope>
    <source>
        <strain evidence="1">STM</strain>
    </source>
</reference>
<proteinExistence type="predicted"/>
<dbReference type="AlphaFoldDB" id="A0A5J4Q7T6"/>
<accession>A0A5J4Q7T6</accession>
<protein>
    <submittedName>
        <fullName evidence="1">Uncharacterized protein</fullName>
    </submittedName>
</protein>
<dbReference type="EMBL" id="SNRY01004318">
    <property type="protein sequence ID" value="KAA6318046.1"/>
    <property type="molecule type" value="Genomic_DNA"/>
</dbReference>
<comment type="caution">
    <text evidence="1">The sequence shown here is derived from an EMBL/GenBank/DDBJ whole genome shotgun (WGS) entry which is preliminary data.</text>
</comment>
<dbReference type="Pfam" id="PF20459">
    <property type="entry name" value="DUF6712"/>
    <property type="match status" value="2"/>
</dbReference>
<evidence type="ECO:0000313" key="1">
    <source>
        <dbReference type="EMBL" id="KAA6318046.1"/>
    </source>
</evidence>